<proteinExistence type="inferred from homology"/>
<dbReference type="GO" id="GO:0005524">
    <property type="term" value="F:ATP binding"/>
    <property type="evidence" value="ECO:0007669"/>
    <property type="project" value="UniProtKB-UniRule"/>
</dbReference>
<dbReference type="RefSeq" id="WP_093264795.1">
    <property type="nucleotide sequence ID" value="NZ_FNOK01000008.1"/>
</dbReference>
<evidence type="ECO:0000259" key="11">
    <source>
        <dbReference type="PROSITE" id="PS51198"/>
    </source>
</evidence>
<dbReference type="EMBL" id="FNOK01000008">
    <property type="protein sequence ID" value="SDX20811.1"/>
    <property type="molecule type" value="Genomic_DNA"/>
</dbReference>
<dbReference type="InterPro" id="IPR027417">
    <property type="entry name" value="P-loop_NTPase"/>
</dbReference>
<dbReference type="PANTHER" id="PTHR11070">
    <property type="entry name" value="UVRD / RECB / PCRA DNA HELICASE FAMILY MEMBER"/>
    <property type="match status" value="1"/>
</dbReference>
<dbReference type="InterPro" id="IPR013986">
    <property type="entry name" value="DExx_box_DNA_helicase_dom_sf"/>
</dbReference>
<dbReference type="InterPro" id="IPR014016">
    <property type="entry name" value="UvrD-like_ATP-bd"/>
</dbReference>
<dbReference type="PANTHER" id="PTHR11070:SF45">
    <property type="entry name" value="DNA 3'-5' HELICASE"/>
    <property type="match status" value="1"/>
</dbReference>
<evidence type="ECO:0000256" key="1">
    <source>
        <dbReference type="ARBA" id="ARBA00009922"/>
    </source>
</evidence>
<reference evidence="13" key="1">
    <citation type="submission" date="2016-10" db="EMBL/GenBank/DDBJ databases">
        <authorList>
            <person name="Varghese N."/>
            <person name="Submissions S."/>
        </authorList>
    </citation>
    <scope>NUCLEOTIDE SEQUENCE [LARGE SCALE GENOMIC DNA]</scope>
    <source>
        <strain evidence="13">CGMCC 4.3530</strain>
    </source>
</reference>
<evidence type="ECO:0000256" key="2">
    <source>
        <dbReference type="ARBA" id="ARBA00022741"/>
    </source>
</evidence>
<dbReference type="GO" id="GO:0016887">
    <property type="term" value="F:ATP hydrolysis activity"/>
    <property type="evidence" value="ECO:0007669"/>
    <property type="project" value="RHEA"/>
</dbReference>
<dbReference type="OrthoDB" id="3196525at2"/>
<keyword evidence="6" id="KW-0413">Isomerase</keyword>
<name>A0A1H2ZU38_9PSEU</name>
<keyword evidence="2 10" id="KW-0547">Nucleotide-binding</keyword>
<gene>
    <name evidence="12" type="ORF">SAMN05216215_1008186</name>
</gene>
<dbReference type="Gene3D" id="3.40.50.300">
    <property type="entry name" value="P-loop containing nucleotide triphosphate hydrolases"/>
    <property type="match status" value="2"/>
</dbReference>
<dbReference type="Pfam" id="PF00580">
    <property type="entry name" value="UvrD-helicase"/>
    <property type="match status" value="1"/>
</dbReference>
<keyword evidence="3 10" id="KW-0378">Hydrolase</keyword>
<dbReference type="GO" id="GO:0003677">
    <property type="term" value="F:DNA binding"/>
    <property type="evidence" value="ECO:0007669"/>
    <property type="project" value="InterPro"/>
</dbReference>
<protein>
    <recommendedName>
        <fullName evidence="8">DNA 3'-5' helicase</fullName>
        <ecNumber evidence="8">5.6.2.4</ecNumber>
    </recommendedName>
</protein>
<evidence type="ECO:0000256" key="5">
    <source>
        <dbReference type="ARBA" id="ARBA00022840"/>
    </source>
</evidence>
<organism evidence="12 13">
    <name type="scientific">Saccharopolyspora shandongensis</name>
    <dbReference type="NCBI Taxonomy" id="418495"/>
    <lineage>
        <taxon>Bacteria</taxon>
        <taxon>Bacillati</taxon>
        <taxon>Actinomycetota</taxon>
        <taxon>Actinomycetes</taxon>
        <taxon>Pseudonocardiales</taxon>
        <taxon>Pseudonocardiaceae</taxon>
        <taxon>Saccharopolyspora</taxon>
    </lineage>
</organism>
<comment type="catalytic activity">
    <reaction evidence="9">
        <text>ATP + H2O = ADP + phosphate + H(+)</text>
        <dbReference type="Rhea" id="RHEA:13065"/>
        <dbReference type="ChEBI" id="CHEBI:15377"/>
        <dbReference type="ChEBI" id="CHEBI:15378"/>
        <dbReference type="ChEBI" id="CHEBI:30616"/>
        <dbReference type="ChEBI" id="CHEBI:43474"/>
        <dbReference type="ChEBI" id="CHEBI:456216"/>
        <dbReference type="EC" id="5.6.2.4"/>
    </reaction>
</comment>
<dbReference type="GO" id="GO:0005829">
    <property type="term" value="C:cytosol"/>
    <property type="evidence" value="ECO:0007669"/>
    <property type="project" value="TreeGrafter"/>
</dbReference>
<comment type="similarity">
    <text evidence="1">Belongs to the helicase family. UvrD subfamily.</text>
</comment>
<dbReference type="AlphaFoldDB" id="A0A1H2ZU38"/>
<keyword evidence="13" id="KW-1185">Reference proteome</keyword>
<evidence type="ECO:0000256" key="7">
    <source>
        <dbReference type="ARBA" id="ARBA00034617"/>
    </source>
</evidence>
<dbReference type="Pfam" id="PF13361">
    <property type="entry name" value="UvrD_C"/>
    <property type="match status" value="1"/>
</dbReference>
<dbReference type="Proteomes" id="UP000199529">
    <property type="component" value="Unassembled WGS sequence"/>
</dbReference>
<dbReference type="EC" id="5.6.2.4" evidence="8"/>
<evidence type="ECO:0000256" key="4">
    <source>
        <dbReference type="ARBA" id="ARBA00022806"/>
    </source>
</evidence>
<evidence type="ECO:0000256" key="10">
    <source>
        <dbReference type="PROSITE-ProRule" id="PRU00560"/>
    </source>
</evidence>
<feature type="domain" description="UvrD-like helicase ATP-binding" evidence="11">
    <location>
        <begin position="253"/>
        <end position="558"/>
    </location>
</feature>
<keyword evidence="4 10" id="KW-0347">Helicase</keyword>
<dbReference type="SUPFAM" id="SSF52540">
    <property type="entry name" value="P-loop containing nucleoside triphosphate hydrolases"/>
    <property type="match status" value="1"/>
</dbReference>
<dbReference type="GO" id="GO:0043138">
    <property type="term" value="F:3'-5' DNA helicase activity"/>
    <property type="evidence" value="ECO:0007669"/>
    <property type="project" value="UniProtKB-EC"/>
</dbReference>
<comment type="catalytic activity">
    <reaction evidence="7">
        <text>Couples ATP hydrolysis with the unwinding of duplex DNA by translocating in the 3'-5' direction.</text>
        <dbReference type="EC" id="5.6.2.4"/>
    </reaction>
</comment>
<evidence type="ECO:0000256" key="3">
    <source>
        <dbReference type="ARBA" id="ARBA00022801"/>
    </source>
</evidence>
<evidence type="ECO:0000313" key="12">
    <source>
        <dbReference type="EMBL" id="SDX20811.1"/>
    </source>
</evidence>
<dbReference type="GO" id="GO:0000725">
    <property type="term" value="P:recombinational repair"/>
    <property type="evidence" value="ECO:0007669"/>
    <property type="project" value="TreeGrafter"/>
</dbReference>
<evidence type="ECO:0000256" key="8">
    <source>
        <dbReference type="ARBA" id="ARBA00034808"/>
    </source>
</evidence>
<dbReference type="Gene3D" id="1.10.10.160">
    <property type="match status" value="1"/>
</dbReference>
<dbReference type="PROSITE" id="PS51198">
    <property type="entry name" value="UVRD_HELICASE_ATP_BIND"/>
    <property type="match status" value="1"/>
</dbReference>
<dbReference type="InterPro" id="IPR000212">
    <property type="entry name" value="DNA_helicase_UvrD/REP"/>
</dbReference>
<evidence type="ECO:0000313" key="13">
    <source>
        <dbReference type="Proteomes" id="UP000199529"/>
    </source>
</evidence>
<evidence type="ECO:0000256" key="9">
    <source>
        <dbReference type="ARBA" id="ARBA00048988"/>
    </source>
</evidence>
<dbReference type="InterPro" id="IPR014017">
    <property type="entry name" value="DNA_helicase_UvrD-like_C"/>
</dbReference>
<keyword evidence="5 10" id="KW-0067">ATP-binding</keyword>
<sequence>MTALGLHRDFLPQYAQLDEQVRRDVDEMLAEFGANGRTSLRLEDVAGAKDPRIRVLRIDDAWSSVVVAHGESDSYLLLSVRRHGEALEWARKQRITENNLSGGIELRDDLAISAVVRDLGACHPAESPDARLFDRIPDEELARLGIDEGVLAACRNLRTVDELDILRPVLPELQYDVLADLAAGLSPETVWQELLQNFPRADEGQDSRPAVQEGPGTFTGAMKRSHGHIVVVNDSEELADILRQPFDLWRVFLHPTQRRIAEHPPYKGPTRITGGAGTGKTLVALHRAHHLARNAQLVRKSILLTTYTKNLAEELARNLDLLITDRVVRGRIEVANVDVIALRYFRQRHPNSFDRVPEKDRRNRWQQLALRHHLGFTATFLDQEWRQVVLGQQITTAEQYRESDRRGRGSRLAPAVRDKLWSAFEEFTAQLREENKWAFEEIADEAARVLCEDEVKPYRHVIVDEAQDLHPAHWRMLRALVWEDDDDLFITGDTHQRIYDNKVSLRSLGIRVTGRSTKLRINYRTSREILLWSTALLLGERVDDMDEGEENLVGYRSSFRGREPEPAGFADESAEVAAIVQRVQRWLCNGIPPETIGIVSRTGQFGDGLTRALKAAGIRAAQLGGSARTRGVRIGTMHKMKGLEFRCVVVAAVSASMVPLEAALANAGDDSQQHQQVLQAERNLLFVACTRARDALFVSWHGEPSKFLAPVLSAE</sequence>
<feature type="binding site" evidence="10">
    <location>
        <begin position="274"/>
        <end position="281"/>
    </location>
    <ligand>
        <name>ATP</name>
        <dbReference type="ChEBI" id="CHEBI:30616"/>
    </ligand>
</feature>
<dbReference type="STRING" id="418495.SAMN05216215_1008186"/>
<accession>A0A1H2ZU38</accession>
<evidence type="ECO:0000256" key="6">
    <source>
        <dbReference type="ARBA" id="ARBA00023235"/>
    </source>
</evidence>